<evidence type="ECO:0000256" key="1">
    <source>
        <dbReference type="SAM" id="Phobius"/>
    </source>
</evidence>
<proteinExistence type="predicted"/>
<evidence type="ECO:0000313" key="3">
    <source>
        <dbReference type="Proteomes" id="UP000807371"/>
    </source>
</evidence>
<keyword evidence="1" id="KW-0812">Transmembrane</keyword>
<keyword evidence="1" id="KW-1133">Transmembrane helix</keyword>
<accession>A0ABS0NTG2</accession>
<feature type="transmembrane region" description="Helical" evidence="1">
    <location>
        <begin position="6"/>
        <end position="27"/>
    </location>
</feature>
<gene>
    <name evidence="2" type="ORF">IHE55_27630</name>
</gene>
<dbReference type="InterPro" id="IPR021315">
    <property type="entry name" value="Gap/Sap"/>
</dbReference>
<dbReference type="RefSeq" id="WP_197991527.1">
    <property type="nucleotide sequence ID" value="NZ_JACYXC010000001.1"/>
</dbReference>
<feature type="transmembrane region" description="Helical" evidence="1">
    <location>
        <begin position="150"/>
        <end position="174"/>
    </location>
</feature>
<sequence>MDGLNILPLAVTMMVGPQIVSAVILVTTPRPVRVSLAFLTGVAAATTVGVAVMSALAGVLDSAVDLGGSSDGGSTGKIIQYVLVLLLALGALKNWFRRETVEPPKWLGTLMTADPRRAFTVGFLIILLMPSDLVVMMTVGVNLQQSGASFVAALPFIALTVLIAAVPLLCFVLFRRRVRPAVPRIRDWLNTHSWLVNIIACLLFIVLILT</sequence>
<keyword evidence="3" id="KW-1185">Reference proteome</keyword>
<dbReference type="Pfam" id="PF11139">
    <property type="entry name" value="SfLAP"/>
    <property type="match status" value="1"/>
</dbReference>
<name>A0ABS0NTG2_9ACTN</name>
<dbReference type="Proteomes" id="UP000807371">
    <property type="component" value="Unassembled WGS sequence"/>
</dbReference>
<feature type="transmembrane region" description="Helical" evidence="1">
    <location>
        <begin position="78"/>
        <end position="96"/>
    </location>
</feature>
<comment type="caution">
    <text evidence="2">The sequence shown here is derived from an EMBL/GenBank/DDBJ whole genome shotgun (WGS) entry which is preliminary data.</text>
</comment>
<evidence type="ECO:0000313" key="2">
    <source>
        <dbReference type="EMBL" id="MBH5338357.1"/>
    </source>
</evidence>
<feature type="transmembrane region" description="Helical" evidence="1">
    <location>
        <begin position="34"/>
        <end position="58"/>
    </location>
</feature>
<dbReference type="EMBL" id="JACYXC010000001">
    <property type="protein sequence ID" value="MBH5338357.1"/>
    <property type="molecule type" value="Genomic_DNA"/>
</dbReference>
<keyword evidence="1" id="KW-0472">Membrane</keyword>
<organism evidence="2 3">
    <name type="scientific">Streptomyces pactum</name>
    <dbReference type="NCBI Taxonomy" id="68249"/>
    <lineage>
        <taxon>Bacteria</taxon>
        <taxon>Bacillati</taxon>
        <taxon>Actinomycetota</taxon>
        <taxon>Actinomycetes</taxon>
        <taxon>Kitasatosporales</taxon>
        <taxon>Streptomycetaceae</taxon>
        <taxon>Streptomyces</taxon>
    </lineage>
</organism>
<feature type="transmembrane region" description="Helical" evidence="1">
    <location>
        <begin position="194"/>
        <end position="209"/>
    </location>
</feature>
<protein>
    <submittedName>
        <fullName evidence="2">GAP family protein</fullName>
    </submittedName>
</protein>
<feature type="transmembrane region" description="Helical" evidence="1">
    <location>
        <begin position="117"/>
        <end position="138"/>
    </location>
</feature>
<reference evidence="2 3" key="1">
    <citation type="submission" date="2020-09" db="EMBL/GenBank/DDBJ databases">
        <title>Biosynthesis of the nuclear factor of activated T cells inhibitor NFAT-133 and its congeners in Streptomyces pactum.</title>
        <authorList>
            <person name="Zhou W."/>
            <person name="Posri P."/>
            <person name="Abugrain M.E."/>
            <person name="Weisberg A.J."/>
            <person name="Chang J.H."/>
            <person name="Mahmud T."/>
        </authorList>
    </citation>
    <scope>NUCLEOTIDE SEQUENCE [LARGE SCALE GENOMIC DNA]</scope>
    <source>
        <strain evidence="2 3">ATCC 27456</strain>
    </source>
</reference>